<feature type="domain" description="PLD phosphodiesterase" evidence="14">
    <location>
        <begin position="230"/>
        <end position="257"/>
    </location>
</feature>
<evidence type="ECO:0000259" key="14">
    <source>
        <dbReference type="PROSITE" id="PS50035"/>
    </source>
</evidence>
<dbReference type="SUPFAM" id="SSF56024">
    <property type="entry name" value="Phospholipase D/nuclease"/>
    <property type="match status" value="2"/>
</dbReference>
<evidence type="ECO:0000256" key="10">
    <source>
        <dbReference type="ARBA" id="ARBA00023209"/>
    </source>
</evidence>
<proteinExistence type="predicted"/>
<keyword evidence="6" id="KW-0677">Repeat</keyword>
<evidence type="ECO:0000256" key="8">
    <source>
        <dbReference type="ARBA" id="ARBA00023098"/>
    </source>
</evidence>
<keyword evidence="16" id="KW-1185">Reference proteome</keyword>
<feature type="transmembrane region" description="Helical" evidence="13">
    <location>
        <begin position="22"/>
        <end position="39"/>
    </location>
</feature>
<keyword evidence="10" id="KW-0594">Phospholipid biosynthesis</keyword>
<dbReference type="EMBL" id="JAUUUU010000001">
    <property type="protein sequence ID" value="MDP1519690.1"/>
    <property type="molecule type" value="Genomic_DNA"/>
</dbReference>
<organism evidence="15 16">
    <name type="scientific">Porticoccus litoralis</name>
    <dbReference type="NCBI Taxonomy" id="434086"/>
    <lineage>
        <taxon>Bacteria</taxon>
        <taxon>Pseudomonadati</taxon>
        <taxon>Pseudomonadota</taxon>
        <taxon>Gammaproteobacteria</taxon>
        <taxon>Cellvibrionales</taxon>
        <taxon>Porticoccaceae</taxon>
        <taxon>Porticoccus</taxon>
    </lineage>
</organism>
<keyword evidence="4" id="KW-0808">Transferase</keyword>
<dbReference type="PANTHER" id="PTHR21248:SF22">
    <property type="entry name" value="PHOSPHOLIPASE D"/>
    <property type="match status" value="1"/>
</dbReference>
<comment type="caution">
    <text evidence="15">The sequence shown here is derived from an EMBL/GenBank/DDBJ whole genome shotgun (WGS) entry which is preliminary data.</text>
</comment>
<dbReference type="PROSITE" id="PS50035">
    <property type="entry name" value="PLD"/>
    <property type="match status" value="2"/>
</dbReference>
<evidence type="ECO:0000256" key="11">
    <source>
        <dbReference type="ARBA" id="ARBA00023264"/>
    </source>
</evidence>
<dbReference type="NCBIfam" id="TIGR04265">
    <property type="entry name" value="bac_cardiolipin"/>
    <property type="match status" value="1"/>
</dbReference>
<dbReference type="InterPro" id="IPR001736">
    <property type="entry name" value="PLipase_D/transphosphatidylase"/>
</dbReference>
<feature type="transmembrane region" description="Helical" evidence="13">
    <location>
        <begin position="51"/>
        <end position="72"/>
    </location>
</feature>
<evidence type="ECO:0000256" key="7">
    <source>
        <dbReference type="ARBA" id="ARBA00022989"/>
    </source>
</evidence>
<evidence type="ECO:0000256" key="4">
    <source>
        <dbReference type="ARBA" id="ARBA00022679"/>
    </source>
</evidence>
<accession>A0AAW8AXE1</accession>
<evidence type="ECO:0000313" key="16">
    <source>
        <dbReference type="Proteomes" id="UP001178354"/>
    </source>
</evidence>
<evidence type="ECO:0000256" key="6">
    <source>
        <dbReference type="ARBA" id="ARBA00022737"/>
    </source>
</evidence>
<dbReference type="GO" id="GO:0032049">
    <property type="term" value="P:cardiolipin biosynthetic process"/>
    <property type="evidence" value="ECO:0007669"/>
    <property type="project" value="UniProtKB-UniRule"/>
</dbReference>
<sequence length="491" mass="56470">MNHWYLDAVQRLSSGLEQLSEFWLLLYVLMEIIGIIFALESIFKSRTSQGAIAWALGLVFLPPLVVPIYLLFGQRRFYGYVEARRKGDLEIQRIAQRLLAEMTQHFSLPGELPAGMQLLEKLALMPFTQGNQVSLLINGDRIFSEIFAAIDRAENYILVQFYIVRDDQLGRKLLERLAKKAQQGVRVYFLYDAIGSFSLTRRFLRQCRKSGIDIQSFHTWRWFRRRRFQVNFRNHRKIVVVDGHEAYVGGANIGDEYCNAHRHLSPWRDTHLKLEGPAVQGVQLSFMEDWHWATGDVPAMNWHPAGVDGDKRVLVLPTGPADLQESCQLMFLHAINSANQRLWIVSPYFVPDESIIKALKLAVLRGVDVKVMLPGITDNRVVQLSSYAVLMSLRFSGVKAYQYREGFLHQKVVLVDDDRAYVGTANFDNRSFQLNFEITVMIRDKVFAGQVEQMLENDFLCCEELSASELEQRSLLFRATVKLAQLFSPIQ</sequence>
<reference evidence="15" key="2">
    <citation type="submission" date="2023-08" db="EMBL/GenBank/DDBJ databases">
        <authorList>
            <person name="Luo J."/>
        </authorList>
    </citation>
    <scope>NUCLEOTIDE SEQUENCE</scope>
    <source>
        <strain evidence="15">DSM 25064</strain>
    </source>
</reference>
<dbReference type="Pfam" id="PF13091">
    <property type="entry name" value="PLDc_2"/>
    <property type="match status" value="2"/>
</dbReference>
<evidence type="ECO:0000256" key="1">
    <source>
        <dbReference type="ARBA" id="ARBA00004236"/>
    </source>
</evidence>
<dbReference type="PANTHER" id="PTHR21248">
    <property type="entry name" value="CARDIOLIPIN SYNTHASE"/>
    <property type="match status" value="1"/>
</dbReference>
<evidence type="ECO:0000256" key="3">
    <source>
        <dbReference type="ARBA" id="ARBA00022516"/>
    </source>
</evidence>
<dbReference type="Proteomes" id="UP001178354">
    <property type="component" value="Unassembled WGS sequence"/>
</dbReference>
<keyword evidence="7 13" id="KW-1133">Transmembrane helix</keyword>
<evidence type="ECO:0000256" key="2">
    <source>
        <dbReference type="ARBA" id="ARBA00022475"/>
    </source>
</evidence>
<dbReference type="FunFam" id="3.30.870.10:FF:000014">
    <property type="entry name" value="Cardiolipin synthase"/>
    <property type="match status" value="1"/>
</dbReference>
<keyword evidence="8" id="KW-0443">Lipid metabolism</keyword>
<dbReference type="EC" id="2.7.8.-" evidence="12"/>
<evidence type="ECO:0000256" key="13">
    <source>
        <dbReference type="SAM" id="Phobius"/>
    </source>
</evidence>
<dbReference type="Gene3D" id="3.30.870.10">
    <property type="entry name" value="Endonuclease Chain A"/>
    <property type="match status" value="2"/>
</dbReference>
<evidence type="ECO:0000313" key="15">
    <source>
        <dbReference type="EMBL" id="MDP1519690.1"/>
    </source>
</evidence>
<keyword evidence="11" id="KW-1208">Phospholipid metabolism</keyword>
<dbReference type="RefSeq" id="WP_305169200.1">
    <property type="nucleotide sequence ID" value="NZ_JAUUUU010000001.1"/>
</dbReference>
<gene>
    <name evidence="15" type="primary">cls</name>
    <name evidence="15" type="ORF">Q8A57_01745</name>
</gene>
<keyword evidence="5 13" id="KW-0812">Transmembrane</keyword>
<protein>
    <recommendedName>
        <fullName evidence="12">Cardiolipin synthase</fullName>
        <ecNumber evidence="12">2.7.8.-</ecNumber>
    </recommendedName>
</protein>
<dbReference type="SMART" id="SM00155">
    <property type="entry name" value="PLDc"/>
    <property type="match status" value="2"/>
</dbReference>
<evidence type="ECO:0000256" key="12">
    <source>
        <dbReference type="NCBIfam" id="TIGR04265"/>
    </source>
</evidence>
<reference evidence="15" key="1">
    <citation type="journal article" date="2010" name="Int. J. Syst. Evol. Microbiol.">
        <title>Porticoccus litoralis gen. nov., sp. nov., a gammaproteobacterium isolated from the Yellow Sea.</title>
        <authorList>
            <person name="Oh H.M."/>
            <person name="Kim H."/>
            <person name="Kim K.M."/>
            <person name="Min G.S."/>
            <person name="Cho J.C."/>
        </authorList>
    </citation>
    <scope>NUCLEOTIDE SEQUENCE</scope>
    <source>
        <strain evidence="15">DSM 25064</strain>
    </source>
</reference>
<feature type="domain" description="PLD phosphodiesterase" evidence="14">
    <location>
        <begin position="404"/>
        <end position="431"/>
    </location>
</feature>
<keyword evidence="3" id="KW-0444">Lipid biosynthesis</keyword>
<dbReference type="GO" id="GO:0005886">
    <property type="term" value="C:plasma membrane"/>
    <property type="evidence" value="ECO:0007669"/>
    <property type="project" value="UniProtKB-SubCell"/>
</dbReference>
<dbReference type="AlphaFoldDB" id="A0AAW8AXE1"/>
<evidence type="ECO:0000256" key="5">
    <source>
        <dbReference type="ARBA" id="ARBA00022692"/>
    </source>
</evidence>
<name>A0AAW8AXE1_9GAMM</name>
<evidence type="ECO:0000256" key="9">
    <source>
        <dbReference type="ARBA" id="ARBA00023136"/>
    </source>
</evidence>
<dbReference type="InterPro" id="IPR025202">
    <property type="entry name" value="PLD-like_dom"/>
</dbReference>
<keyword evidence="9 13" id="KW-0472">Membrane</keyword>
<keyword evidence="2" id="KW-1003">Cell membrane</keyword>
<dbReference type="GO" id="GO:0008808">
    <property type="term" value="F:cardiolipin synthase activity"/>
    <property type="evidence" value="ECO:0007669"/>
    <property type="project" value="UniProtKB-UniRule"/>
</dbReference>
<dbReference type="InterPro" id="IPR022924">
    <property type="entry name" value="Cardiolipin_synthase"/>
</dbReference>
<comment type="subcellular location">
    <subcellularLocation>
        <location evidence="1">Cell membrane</location>
    </subcellularLocation>
</comment>